<comment type="caution">
    <text evidence="2">The sequence shown here is derived from an EMBL/GenBank/DDBJ whole genome shotgun (WGS) entry which is preliminary data.</text>
</comment>
<gene>
    <name evidence="2" type="ORF">SAMN05421828_103140</name>
</gene>
<feature type="compositionally biased region" description="Pro residues" evidence="1">
    <location>
        <begin position="135"/>
        <end position="150"/>
    </location>
</feature>
<evidence type="ECO:0000313" key="3">
    <source>
        <dbReference type="Proteomes" id="UP000186308"/>
    </source>
</evidence>
<dbReference type="InterPro" id="IPR007481">
    <property type="entry name" value="SspB"/>
</dbReference>
<evidence type="ECO:0000313" key="2">
    <source>
        <dbReference type="EMBL" id="SIQ30489.1"/>
    </source>
</evidence>
<dbReference type="Pfam" id="PF04386">
    <property type="entry name" value="SspB"/>
    <property type="match status" value="1"/>
</dbReference>
<protein>
    <recommendedName>
        <fullName evidence="4">Stringent starvation protein B</fullName>
    </recommendedName>
</protein>
<organism evidence="2 3">
    <name type="scientific">Acidiphilium rubrum</name>
    <dbReference type="NCBI Taxonomy" id="526"/>
    <lineage>
        <taxon>Bacteria</taxon>
        <taxon>Pseudomonadati</taxon>
        <taxon>Pseudomonadota</taxon>
        <taxon>Alphaproteobacteria</taxon>
        <taxon>Acetobacterales</taxon>
        <taxon>Acidocellaceae</taxon>
        <taxon>Acidiphilium</taxon>
    </lineage>
</organism>
<evidence type="ECO:0000256" key="1">
    <source>
        <dbReference type="SAM" id="MobiDB-lite"/>
    </source>
</evidence>
<dbReference type="Gene3D" id="2.30.30.220">
    <property type="entry name" value="SspB-like"/>
    <property type="match status" value="1"/>
</dbReference>
<dbReference type="RefSeq" id="WP_029310863.1">
    <property type="nucleotide sequence ID" value="NZ_FTNE01000003.1"/>
</dbReference>
<keyword evidence="3" id="KW-1185">Reference proteome</keyword>
<dbReference type="EMBL" id="FTNE01000003">
    <property type="protein sequence ID" value="SIQ30489.1"/>
    <property type="molecule type" value="Genomic_DNA"/>
</dbReference>
<sequence length="170" mass="18871">MAEDDTPIPDSLLPYDVWTEEALRLVAVRALQHAAREGMPGGHHFYVTFDTRHPGVVMPDRLRAQYPEEMTIVLQHQYRDLLVDEAERWFSVKLSFGGVPSTLQIPVAALTAFADPEVRFGLQFALHGNTDIEPEPPAPEPQAEPAPPAESGPAEVVSLDAFRRRPPAKD</sequence>
<dbReference type="SUPFAM" id="SSF101738">
    <property type="entry name" value="SspB-like"/>
    <property type="match status" value="1"/>
</dbReference>
<dbReference type="Proteomes" id="UP000186308">
    <property type="component" value="Unassembled WGS sequence"/>
</dbReference>
<reference evidence="2 3" key="1">
    <citation type="submission" date="2017-01" db="EMBL/GenBank/DDBJ databases">
        <authorList>
            <person name="Varghese N."/>
            <person name="Submissions S."/>
        </authorList>
    </citation>
    <scope>NUCLEOTIDE SEQUENCE [LARGE SCALE GENOMIC DNA]</scope>
    <source>
        <strain evidence="2 3">ATCC 35905</strain>
    </source>
</reference>
<feature type="region of interest" description="Disordered" evidence="1">
    <location>
        <begin position="128"/>
        <end position="170"/>
    </location>
</feature>
<name>A0A8G2FL80_ACIRU</name>
<accession>A0A8G2FL80</accession>
<dbReference type="AlphaFoldDB" id="A0A8G2FL80"/>
<evidence type="ECO:0008006" key="4">
    <source>
        <dbReference type="Google" id="ProtNLM"/>
    </source>
</evidence>
<dbReference type="InterPro" id="IPR036760">
    <property type="entry name" value="SspB-like_sf"/>
</dbReference>
<dbReference type="OrthoDB" id="9800412at2"/>
<feature type="compositionally biased region" description="Basic and acidic residues" evidence="1">
    <location>
        <begin position="161"/>
        <end position="170"/>
    </location>
</feature>
<proteinExistence type="predicted"/>